<feature type="domain" description="Endonuclease/exonuclease/phosphatase" evidence="1">
    <location>
        <begin position="4"/>
        <end position="72"/>
    </location>
</feature>
<dbReference type="OrthoDB" id="2277161at2759"/>
<organism evidence="2 3">
    <name type="scientific">Lichtheimia corymbifera JMRC:FSU:9682</name>
    <dbReference type="NCBI Taxonomy" id="1263082"/>
    <lineage>
        <taxon>Eukaryota</taxon>
        <taxon>Fungi</taxon>
        <taxon>Fungi incertae sedis</taxon>
        <taxon>Mucoromycota</taxon>
        <taxon>Mucoromycotina</taxon>
        <taxon>Mucoromycetes</taxon>
        <taxon>Mucorales</taxon>
        <taxon>Lichtheimiaceae</taxon>
        <taxon>Lichtheimia</taxon>
    </lineage>
</organism>
<dbReference type="InterPro" id="IPR005135">
    <property type="entry name" value="Endo/exonuclease/phosphatase"/>
</dbReference>
<dbReference type="AlphaFoldDB" id="A0A068SEJ2"/>
<sequence length="76" mass="8927">MQEQPAQRSIILGDFNYNIHLSSGQHYPTEWNSWLLSTWHDPLYDETSMRPSATFHRGNTTIDFILCSPDLRHHIT</sequence>
<gene>
    <name evidence="2" type="ORF">LCOR_11552.1</name>
</gene>
<proteinExistence type="predicted"/>
<evidence type="ECO:0000313" key="2">
    <source>
        <dbReference type="EMBL" id="CDH60773.1"/>
    </source>
</evidence>
<reference evidence="2" key="1">
    <citation type="submission" date="2013-08" db="EMBL/GenBank/DDBJ databases">
        <title>Gene expansion shapes genome architecture in the human pathogen Lichtheimia corymbifera: an evolutionary genomics analysis in the ancient terrestrial Mucorales (Mucoromycotina).</title>
        <authorList>
            <person name="Schwartze V.U."/>
            <person name="Winter S."/>
            <person name="Shelest E."/>
            <person name="Marcet-Houben M."/>
            <person name="Horn F."/>
            <person name="Wehner S."/>
            <person name="Hoffmann K."/>
            <person name="Riege K."/>
            <person name="Sammeth M."/>
            <person name="Nowrousian M."/>
            <person name="Valiante V."/>
            <person name="Linde J."/>
            <person name="Jacobsen I.D."/>
            <person name="Marz M."/>
            <person name="Brakhage A.A."/>
            <person name="Gabaldon T."/>
            <person name="Bocker S."/>
            <person name="Voigt K."/>
        </authorList>
    </citation>
    <scope>NUCLEOTIDE SEQUENCE [LARGE SCALE GENOMIC DNA]</scope>
    <source>
        <strain evidence="2">FSU 9682</strain>
    </source>
</reference>
<dbReference type="Pfam" id="PF03372">
    <property type="entry name" value="Exo_endo_phos"/>
    <property type="match status" value="1"/>
</dbReference>
<dbReference type="VEuPathDB" id="FungiDB:LCOR_11552.1"/>
<dbReference type="EMBL" id="CBTN010000106">
    <property type="protein sequence ID" value="CDH60773.1"/>
    <property type="molecule type" value="Genomic_DNA"/>
</dbReference>
<comment type="caution">
    <text evidence="2">The sequence shown here is derived from an EMBL/GenBank/DDBJ whole genome shotgun (WGS) entry which is preliminary data.</text>
</comment>
<dbReference type="Gene3D" id="3.60.10.10">
    <property type="entry name" value="Endonuclease/exonuclease/phosphatase"/>
    <property type="match status" value="1"/>
</dbReference>
<dbReference type="SUPFAM" id="SSF56219">
    <property type="entry name" value="DNase I-like"/>
    <property type="match status" value="1"/>
</dbReference>
<dbReference type="InterPro" id="IPR036691">
    <property type="entry name" value="Endo/exonu/phosph_ase_sf"/>
</dbReference>
<accession>A0A068SEJ2</accession>
<protein>
    <recommendedName>
        <fullName evidence="1">Endonuclease/exonuclease/phosphatase domain-containing protein</fullName>
    </recommendedName>
</protein>
<evidence type="ECO:0000313" key="3">
    <source>
        <dbReference type="Proteomes" id="UP000027586"/>
    </source>
</evidence>
<keyword evidence="3" id="KW-1185">Reference proteome</keyword>
<dbReference type="Proteomes" id="UP000027586">
    <property type="component" value="Unassembled WGS sequence"/>
</dbReference>
<dbReference type="GO" id="GO:0003824">
    <property type="term" value="F:catalytic activity"/>
    <property type="evidence" value="ECO:0007669"/>
    <property type="project" value="InterPro"/>
</dbReference>
<evidence type="ECO:0000259" key="1">
    <source>
        <dbReference type="Pfam" id="PF03372"/>
    </source>
</evidence>
<name>A0A068SEJ2_9FUNG</name>